<protein>
    <submittedName>
        <fullName evidence="1">Uncharacterized protein</fullName>
    </submittedName>
</protein>
<sequence>MLLNAFKNLKAEFKNDSKDGNWFSTLQLYILLKLDFIPVSEITQTEIHNTPCSYLVIKVAITEKALIPLNFYLKHADVLGLDVDLQTTAKARALLGKQRHKVKNTPAMDWRNISAFYQTLWETTSITHLALHLLIPTSAHTNLLRHICEEQIDGDTWTFPANTMKGRRDATEDFHTLLLL</sequence>
<keyword evidence="2" id="KW-1185">Reference proteome</keyword>
<dbReference type="Proteomes" id="UP000027015">
    <property type="component" value="Unassembled WGS sequence"/>
</dbReference>
<dbReference type="HOGENOM" id="CLU_027562_27_1_5"/>
<dbReference type="EMBL" id="AHPL01000002">
    <property type="protein sequence ID" value="KEC56467.1"/>
    <property type="molecule type" value="Genomic_DNA"/>
</dbReference>
<evidence type="ECO:0000313" key="1">
    <source>
        <dbReference type="EMBL" id="KEC56467.1"/>
    </source>
</evidence>
<evidence type="ECO:0000313" key="2">
    <source>
        <dbReference type="Proteomes" id="UP000027015"/>
    </source>
</evidence>
<gene>
    <name evidence="1" type="ORF">O9A_00121</name>
</gene>
<dbReference type="AlphaFoldDB" id="A0A067WKL6"/>
<comment type="caution">
    <text evidence="1">The sequence shown here is derived from an EMBL/GenBank/DDBJ whole genome shotgun (WGS) entry which is preliminary data.</text>
</comment>
<name>A0A067WKL6_9HYPH</name>
<dbReference type="PATRIC" id="fig|1134510.3.peg.168"/>
<reference evidence="1 2" key="1">
    <citation type="submission" date="2012-04" db="EMBL/GenBank/DDBJ databases">
        <title>The Genome Sequence of Bartonella koehlerae C-29.</title>
        <authorList>
            <consortium name="The Broad Institute Genome Sequencing Platform"/>
            <consortium name="The Broad Institute Genome Sequencing Center for Infectious Disease"/>
            <person name="Feldgarden M."/>
            <person name="Kirby J."/>
            <person name="Kosoy M."/>
            <person name="Birtles R."/>
            <person name="Probert W.S."/>
            <person name="Chiaraviglio L."/>
            <person name="Walker B."/>
            <person name="Young S.K."/>
            <person name="Zeng Q."/>
            <person name="Gargeya S."/>
            <person name="Fitzgerald M."/>
            <person name="Haas B."/>
            <person name="Abouelleil A."/>
            <person name="Alvarado L."/>
            <person name="Arachchi H.M."/>
            <person name="Berlin A.M."/>
            <person name="Chapman S.B."/>
            <person name="Goldberg J."/>
            <person name="Griggs A."/>
            <person name="Gujja S."/>
            <person name="Hansen M."/>
            <person name="Howarth C."/>
            <person name="Imamovic A."/>
            <person name="Larimer J."/>
            <person name="McCowen C."/>
            <person name="Montmayeur A."/>
            <person name="Murphy C."/>
            <person name="Neiman D."/>
            <person name="Pearson M."/>
            <person name="Priest M."/>
            <person name="Roberts A."/>
            <person name="Saif S."/>
            <person name="Shea T."/>
            <person name="Sisk P."/>
            <person name="Sykes S."/>
            <person name="Wortman J."/>
            <person name="Nusbaum C."/>
            <person name="Birren B."/>
        </authorList>
    </citation>
    <scope>NUCLEOTIDE SEQUENCE [LARGE SCALE GENOMIC DNA]</scope>
    <source>
        <strain evidence="1 2">C-29</strain>
    </source>
</reference>
<dbReference type="STRING" id="1134510.O9A_00121"/>
<dbReference type="eggNOG" id="COG0582">
    <property type="taxonomic scope" value="Bacteria"/>
</dbReference>
<accession>A0A067WKL6</accession>
<proteinExistence type="predicted"/>
<organism evidence="1 2">
    <name type="scientific">Bartonella koehlerae C-29</name>
    <dbReference type="NCBI Taxonomy" id="1134510"/>
    <lineage>
        <taxon>Bacteria</taxon>
        <taxon>Pseudomonadati</taxon>
        <taxon>Pseudomonadota</taxon>
        <taxon>Alphaproteobacteria</taxon>
        <taxon>Hyphomicrobiales</taxon>
        <taxon>Bartonellaceae</taxon>
        <taxon>Bartonella</taxon>
    </lineage>
</organism>